<protein>
    <recommendedName>
        <fullName evidence="4">F-box domain-containing protein</fullName>
    </recommendedName>
</protein>
<evidence type="ECO:0008006" key="4">
    <source>
        <dbReference type="Google" id="ProtNLM"/>
    </source>
</evidence>
<gene>
    <name evidence="2" type="ORF">WHR41_02059</name>
</gene>
<dbReference type="InterPro" id="IPR032675">
    <property type="entry name" value="LRR_dom_sf"/>
</dbReference>
<evidence type="ECO:0000313" key="3">
    <source>
        <dbReference type="Proteomes" id="UP000803884"/>
    </source>
</evidence>
<evidence type="ECO:0000256" key="1">
    <source>
        <dbReference type="SAM" id="MobiDB-lite"/>
    </source>
</evidence>
<sequence length="643" mass="72382">MTSVDTRTEWGENVERHDSAVDDRQNAMEKDILMYGAANQSYVFTQVVKDDIKLQPRWQERTEIAQQHLIPSRPPWPTRPASTRPRYYSFEQAPTLTRTPWETERTKRHPQAQLLRQGKGSQLSAQVFESLPHEVYGCIVDHLEAGFSTATTLDVSGRQQALRTICQVSKPWAKAAIEALYRDLWLPSATLGQAGGRRMSTSSKRRSWTGKRLSLSLGKPKTPLELLLRTIEEAPSLAYLIRRIHVPSTLATELDNEAPLPIERRLANRLVYEVIDKCTELELITGFNPAATREKTEWCKLFFSRERLGAHVWMLDLKQPLNFSPSQFADMHGKWQWLETLVLCKTDEHDTKLGPGMISAVTNRLPSLKHLVVSGFGKEDFHNGTLLSLSALTSLRLEKLPGVNDQGIFQLSHSRNAFSLESLSLIDLELASLPTIQTLLSNLTRLRRLRLVQDASPSLLLGTTPWNKRNALWSQTLHHLHWDTLIPGDAINVLASSIQSSHFPSLRTLKVPSDPSGTIQALCRPIARHALTAADLRFLAAHEQQDRYVRSLRLARLQAQMRVRESRARPSFSLVVSDEEEGSEQRHVIGDYLGDVRSGIEYSLEPDVDGEEEALSSVESVCGMKSSKIEGGGERVVPLSVLF</sequence>
<organism evidence="2 3">
    <name type="scientific">Cladosporium halotolerans</name>
    <dbReference type="NCBI Taxonomy" id="1052096"/>
    <lineage>
        <taxon>Eukaryota</taxon>
        <taxon>Fungi</taxon>
        <taxon>Dikarya</taxon>
        <taxon>Ascomycota</taxon>
        <taxon>Pezizomycotina</taxon>
        <taxon>Dothideomycetes</taxon>
        <taxon>Dothideomycetidae</taxon>
        <taxon>Cladosporiales</taxon>
        <taxon>Cladosporiaceae</taxon>
        <taxon>Cladosporium</taxon>
    </lineage>
</organism>
<comment type="caution">
    <text evidence="2">The sequence shown here is derived from an EMBL/GenBank/DDBJ whole genome shotgun (WGS) entry which is preliminary data.</text>
</comment>
<proteinExistence type="predicted"/>
<dbReference type="InterPro" id="IPR003006">
    <property type="entry name" value="Ig/MHC_CS"/>
</dbReference>
<reference evidence="2 3" key="1">
    <citation type="journal article" date="2020" name="Microbiol. Resour. Announc.">
        <title>Draft Genome Sequence of a Cladosporium Species Isolated from the Mesophotic Ascidian Didemnum maculosum.</title>
        <authorList>
            <person name="Gioti A."/>
            <person name="Siaperas R."/>
            <person name="Nikolaivits E."/>
            <person name="Le Goff G."/>
            <person name="Ouazzani J."/>
            <person name="Kotoulas G."/>
            <person name="Topakas E."/>
        </authorList>
    </citation>
    <scope>NUCLEOTIDE SEQUENCE [LARGE SCALE GENOMIC DNA]</scope>
    <source>
        <strain evidence="2 3">TM138-S3</strain>
    </source>
</reference>
<keyword evidence="3" id="KW-1185">Reference proteome</keyword>
<feature type="region of interest" description="Disordered" evidence="1">
    <location>
        <begin position="1"/>
        <end position="20"/>
    </location>
</feature>
<dbReference type="EMBL" id="JAAQHG020000005">
    <property type="protein sequence ID" value="KAL1588976.1"/>
    <property type="molecule type" value="Genomic_DNA"/>
</dbReference>
<dbReference type="GeneID" id="96003503"/>
<dbReference type="PROSITE" id="PS00290">
    <property type="entry name" value="IG_MHC"/>
    <property type="match status" value="1"/>
</dbReference>
<dbReference type="Proteomes" id="UP000803884">
    <property type="component" value="Unassembled WGS sequence"/>
</dbReference>
<dbReference type="SUPFAM" id="SSF52047">
    <property type="entry name" value="RNI-like"/>
    <property type="match status" value="1"/>
</dbReference>
<dbReference type="Gene3D" id="3.80.10.10">
    <property type="entry name" value="Ribonuclease Inhibitor"/>
    <property type="match status" value="1"/>
</dbReference>
<accession>A0AB34KXJ6</accession>
<dbReference type="RefSeq" id="XP_069232081.1">
    <property type="nucleotide sequence ID" value="XM_069370665.1"/>
</dbReference>
<name>A0AB34KXJ6_9PEZI</name>
<evidence type="ECO:0000313" key="2">
    <source>
        <dbReference type="EMBL" id="KAL1588976.1"/>
    </source>
</evidence>
<dbReference type="AlphaFoldDB" id="A0AB34KXJ6"/>